<name>A0AAJ1WTI8_9BACL</name>
<dbReference type="GO" id="GO:0031640">
    <property type="term" value="P:killing of cells of another organism"/>
    <property type="evidence" value="ECO:0007669"/>
    <property type="project" value="UniProtKB-KW"/>
</dbReference>
<organism evidence="2 3">
    <name type="scientific">Croceifilum oryzae</name>
    <dbReference type="NCBI Taxonomy" id="1553429"/>
    <lineage>
        <taxon>Bacteria</taxon>
        <taxon>Bacillati</taxon>
        <taxon>Bacillota</taxon>
        <taxon>Bacilli</taxon>
        <taxon>Bacillales</taxon>
        <taxon>Thermoactinomycetaceae</taxon>
        <taxon>Croceifilum</taxon>
    </lineage>
</organism>
<accession>A0AAJ1WTI8</accession>
<keyword evidence="1" id="KW-1133">Transmembrane helix</keyword>
<evidence type="ECO:0000313" key="3">
    <source>
        <dbReference type="Proteomes" id="UP001238450"/>
    </source>
</evidence>
<protein>
    <submittedName>
        <fullName evidence="2">Circularin A/uberolysin family circular bacteriocin</fullName>
    </submittedName>
</protein>
<proteinExistence type="predicted"/>
<dbReference type="GO" id="GO:0042742">
    <property type="term" value="P:defense response to bacterium"/>
    <property type="evidence" value="ECO:0007669"/>
    <property type="project" value="UniProtKB-KW"/>
</dbReference>
<evidence type="ECO:0000313" key="2">
    <source>
        <dbReference type="EMBL" id="MDQ0418448.1"/>
    </source>
</evidence>
<dbReference type="Gene3D" id="1.20.225.10">
    <property type="entry name" value="Bacteriocin AS-48"/>
    <property type="match status" value="1"/>
</dbReference>
<dbReference type="RefSeq" id="WP_307254170.1">
    <property type="nucleotide sequence ID" value="NZ_JAUSUV010000012.1"/>
</dbReference>
<keyword evidence="1" id="KW-0812">Transmembrane</keyword>
<sequence>MNRRMLGALLGFGALAFVFSFSGGGILSIADTFGVSLAKAGTILSYVEVAATWPTVTAIIAGIVGAGWGAAAVAIVVQMAKRQLVKYGRHAALVY</sequence>
<keyword evidence="3" id="KW-1185">Reference proteome</keyword>
<dbReference type="Proteomes" id="UP001238450">
    <property type="component" value="Unassembled WGS sequence"/>
</dbReference>
<reference evidence="2 3" key="1">
    <citation type="submission" date="2023-07" db="EMBL/GenBank/DDBJ databases">
        <title>Genomic Encyclopedia of Type Strains, Phase IV (KMG-IV): sequencing the most valuable type-strain genomes for metagenomic binning, comparative biology and taxonomic classification.</title>
        <authorList>
            <person name="Goeker M."/>
        </authorList>
    </citation>
    <scope>NUCLEOTIDE SEQUENCE [LARGE SCALE GENOMIC DNA]</scope>
    <source>
        <strain evidence="2 3">DSM 46876</strain>
    </source>
</reference>
<dbReference type="EMBL" id="JAUSUV010000012">
    <property type="protein sequence ID" value="MDQ0418448.1"/>
    <property type="molecule type" value="Genomic_DNA"/>
</dbReference>
<dbReference type="GO" id="GO:0005576">
    <property type="term" value="C:extracellular region"/>
    <property type="evidence" value="ECO:0007669"/>
    <property type="project" value="UniProtKB-SubCell"/>
</dbReference>
<feature type="transmembrane region" description="Helical" evidence="1">
    <location>
        <begin position="56"/>
        <end position="77"/>
    </location>
</feature>
<comment type="caution">
    <text evidence="2">The sequence shown here is derived from an EMBL/GenBank/DDBJ whole genome shotgun (WGS) entry which is preliminary data.</text>
</comment>
<evidence type="ECO:0000256" key="1">
    <source>
        <dbReference type="SAM" id="Phobius"/>
    </source>
</evidence>
<gene>
    <name evidence="2" type="ORF">J2Z48_002640</name>
</gene>
<dbReference type="InterPro" id="IPR009086">
    <property type="entry name" value="Bacteriocin_AS48"/>
</dbReference>
<keyword evidence="1" id="KW-0472">Membrane</keyword>
<dbReference type="AlphaFoldDB" id="A0AAJ1WTI8"/>